<sequence length="171" mass="19840">MPPGVGAPSGGGRMTFVFRWMLKTKDKYADLMTKSRWSFFRTLGTELRTYNMVELGATMIVKAGLDLGLTLACAVPIYLRYFDDIWAYLKRVDQLRDVLEEYDDWMREKEKEKDVSVHLFRAFLSWLAADLVLILPPFCIAANLTTLTLALRHHKAPARFIRRRFPSLNDF</sequence>
<reference evidence="2" key="1">
    <citation type="submission" date="2014-11" db="EMBL/GenBank/DDBJ databases">
        <authorList>
            <person name="Otto D Thomas"/>
            <person name="Naeem Raeece"/>
        </authorList>
    </citation>
    <scope>NUCLEOTIDE SEQUENCE</scope>
</reference>
<evidence type="ECO:0000313" key="2">
    <source>
        <dbReference type="EMBL" id="CEM50878.1"/>
    </source>
</evidence>
<keyword evidence="1" id="KW-1133">Transmembrane helix</keyword>
<dbReference type="EMBL" id="CDMZ01004779">
    <property type="protein sequence ID" value="CEM50878.1"/>
    <property type="molecule type" value="Genomic_DNA"/>
</dbReference>
<keyword evidence="1" id="KW-0472">Membrane</keyword>
<feature type="transmembrane region" description="Helical" evidence="1">
    <location>
        <begin position="123"/>
        <end position="151"/>
    </location>
</feature>
<organism evidence="2">
    <name type="scientific">Chromera velia CCMP2878</name>
    <dbReference type="NCBI Taxonomy" id="1169474"/>
    <lineage>
        <taxon>Eukaryota</taxon>
        <taxon>Sar</taxon>
        <taxon>Alveolata</taxon>
        <taxon>Colpodellida</taxon>
        <taxon>Chromeraceae</taxon>
        <taxon>Chromera</taxon>
    </lineage>
</organism>
<protein>
    <submittedName>
        <fullName evidence="2">Uncharacterized protein</fullName>
    </submittedName>
</protein>
<proteinExistence type="predicted"/>
<gene>
    <name evidence="2" type="ORF">Cvel_10236</name>
</gene>
<evidence type="ECO:0000256" key="1">
    <source>
        <dbReference type="SAM" id="Phobius"/>
    </source>
</evidence>
<dbReference type="AlphaFoldDB" id="A0A0G4I240"/>
<dbReference type="VEuPathDB" id="CryptoDB:Cvel_10236"/>
<keyword evidence="1" id="KW-0812">Transmembrane</keyword>
<name>A0A0G4I240_9ALVE</name>
<accession>A0A0G4I240</accession>